<evidence type="ECO:0000313" key="5">
    <source>
        <dbReference type="EMBL" id="WPH04597.1"/>
    </source>
</evidence>
<accession>A0AAQ3MBJ9</accession>
<keyword evidence="6" id="KW-1185">Reference proteome</keyword>
<dbReference type="InterPro" id="IPR050523">
    <property type="entry name" value="AKR_Detox_Biosynth"/>
</dbReference>
<dbReference type="GO" id="GO:0016491">
    <property type="term" value="F:oxidoreductase activity"/>
    <property type="evidence" value="ECO:0007669"/>
    <property type="project" value="UniProtKB-KW"/>
</dbReference>
<dbReference type="InterPro" id="IPR036812">
    <property type="entry name" value="NAD(P)_OxRdtase_dom_sf"/>
</dbReference>
<reference evidence="5 6" key="1">
    <citation type="submission" date="2023-11" db="EMBL/GenBank/DDBJ databases">
        <title>An acidophilic fungus is an integral part of prey digestion in a carnivorous sundew plant.</title>
        <authorList>
            <person name="Tsai I.J."/>
        </authorList>
    </citation>
    <scope>NUCLEOTIDE SEQUENCE [LARGE SCALE GENOMIC DNA]</scope>
    <source>
        <strain evidence="5">169a</strain>
    </source>
</reference>
<dbReference type="PANTHER" id="PTHR43364">
    <property type="entry name" value="NADH-SPECIFIC METHYLGLYOXAL REDUCTASE-RELATED"/>
    <property type="match status" value="1"/>
</dbReference>
<protein>
    <submittedName>
        <fullName evidence="5">Aryl-alcohol dehydrogenase (NADP(+))</fullName>
    </submittedName>
</protein>
<dbReference type="EMBL" id="CP138592">
    <property type="protein sequence ID" value="WPH04597.1"/>
    <property type="molecule type" value="Genomic_DNA"/>
</dbReference>
<dbReference type="Proteomes" id="UP001303373">
    <property type="component" value="Chromosome 13"/>
</dbReference>
<dbReference type="PANTHER" id="PTHR43364:SF7">
    <property type="entry name" value="NADP-DEPENDENT OXIDOREDUCTASE DOMAIN-CONTAINING PROTEIN-RELATED"/>
    <property type="match status" value="1"/>
</dbReference>
<feature type="domain" description="NADP-dependent oxidoreductase" evidence="4">
    <location>
        <begin position="27"/>
        <end position="323"/>
    </location>
</feature>
<dbReference type="AlphaFoldDB" id="A0AAQ3MBJ9"/>
<dbReference type="SUPFAM" id="SSF51430">
    <property type="entry name" value="NAD(P)-linked oxidoreductase"/>
    <property type="match status" value="1"/>
</dbReference>
<evidence type="ECO:0000256" key="3">
    <source>
        <dbReference type="ARBA" id="ARBA00038157"/>
    </source>
</evidence>
<keyword evidence="2" id="KW-0560">Oxidoreductase</keyword>
<comment type="similarity">
    <text evidence="3">Belongs to the aldo/keto reductase family. Aldo/keto reductase 2 subfamily.</text>
</comment>
<gene>
    <name evidence="5" type="ORF">R9X50_00748900</name>
</gene>
<dbReference type="Gene3D" id="3.20.20.100">
    <property type="entry name" value="NADP-dependent oxidoreductase domain"/>
    <property type="match status" value="1"/>
</dbReference>
<proteinExistence type="inferred from homology"/>
<keyword evidence="1" id="KW-0521">NADP</keyword>
<dbReference type="InterPro" id="IPR023210">
    <property type="entry name" value="NADP_OxRdtase_dom"/>
</dbReference>
<evidence type="ECO:0000313" key="6">
    <source>
        <dbReference type="Proteomes" id="UP001303373"/>
    </source>
</evidence>
<organism evidence="5 6">
    <name type="scientific">Acrodontium crateriforme</name>
    <dbReference type="NCBI Taxonomy" id="150365"/>
    <lineage>
        <taxon>Eukaryota</taxon>
        <taxon>Fungi</taxon>
        <taxon>Dikarya</taxon>
        <taxon>Ascomycota</taxon>
        <taxon>Pezizomycotina</taxon>
        <taxon>Dothideomycetes</taxon>
        <taxon>Dothideomycetidae</taxon>
        <taxon>Mycosphaerellales</taxon>
        <taxon>Teratosphaeriaceae</taxon>
        <taxon>Acrodontium</taxon>
    </lineage>
</organism>
<sequence length="376" mass="42029">MMRAAGPKSLLGRHRLLAPSASVHVSPLCLGGMSIGDKHQSLFGEFSKDQAFELLDYFYDQGGNFIDTANMYQSGQSEEWIGEWMKKRKNRDEIVIATKYTMPYTAGYTQTSNCGGTGSKSMFVNFEASLKKLDTDYVDIYFVHHWDFSTGVAEVMQSLNTLVQQRKVLYLGISDAPAWVVVKCNAYARHHGLSPFSIYQGHWSAQIRDFEREIIPMCQDEGMALHPWGVLGRGYFESAKQPREGGRQTAFMNTGREGQVSAALELVANRHNVPLQSIALAYVMHKSPYVFPLVGGRKVSHMKSNIEALGILLSEEDMSDIDKGYDFDIGFPHNFIGIGAKMVSGPEDIMTKAMYGHFDHVKKPQPILAYQPSGNE</sequence>
<name>A0AAQ3MBJ9_9PEZI</name>
<evidence type="ECO:0000259" key="4">
    <source>
        <dbReference type="Pfam" id="PF00248"/>
    </source>
</evidence>
<evidence type="ECO:0000256" key="2">
    <source>
        <dbReference type="ARBA" id="ARBA00023002"/>
    </source>
</evidence>
<evidence type="ECO:0000256" key="1">
    <source>
        <dbReference type="ARBA" id="ARBA00022857"/>
    </source>
</evidence>
<dbReference type="Pfam" id="PF00248">
    <property type="entry name" value="Aldo_ket_red"/>
    <property type="match status" value="1"/>
</dbReference>